<gene>
    <name evidence="2" type="ORF">F9Y85_23955</name>
    <name evidence="3" type="ORF">R5H13_03735</name>
</gene>
<evidence type="ECO:0000313" key="3">
    <source>
        <dbReference type="EMBL" id="WOX29396.1"/>
    </source>
</evidence>
<feature type="signal peptide" evidence="1">
    <location>
        <begin position="1"/>
        <end position="19"/>
    </location>
</feature>
<dbReference type="AlphaFoldDB" id="A0A8I2H936"/>
<organism evidence="2 4">
    <name type="scientific">Pseudoalteromonas maricaloris</name>
    <dbReference type="NCBI Taxonomy" id="184924"/>
    <lineage>
        <taxon>Bacteria</taxon>
        <taxon>Pseudomonadati</taxon>
        <taxon>Pseudomonadota</taxon>
        <taxon>Gammaproteobacteria</taxon>
        <taxon>Alteromonadales</taxon>
        <taxon>Pseudoalteromonadaceae</taxon>
        <taxon>Pseudoalteromonas</taxon>
    </lineage>
</organism>
<reference evidence="3 5" key="2">
    <citation type="submission" date="2023-10" db="EMBL/GenBank/DDBJ databases">
        <title>To unveil natural product biosynthetic capacity in Pseudoalteromonas.</title>
        <authorList>
            <person name="Wang J."/>
        </authorList>
    </citation>
    <scope>NUCLEOTIDE SEQUENCE [LARGE SCALE GENOMIC DNA]</scope>
    <source>
        <strain evidence="3 5">DSM 15914</strain>
    </source>
</reference>
<reference evidence="2" key="1">
    <citation type="submission" date="2019-10" db="EMBL/GenBank/DDBJ databases">
        <authorList>
            <person name="Paulsen S."/>
        </authorList>
    </citation>
    <scope>NUCLEOTIDE SEQUENCE</scope>
    <source>
        <strain evidence="2">LMG 19692</strain>
    </source>
</reference>
<dbReference type="Proteomes" id="UP000646877">
    <property type="component" value="Unassembled WGS sequence"/>
</dbReference>
<keyword evidence="1" id="KW-0732">Signal</keyword>
<dbReference type="EMBL" id="WEIA01000028">
    <property type="protein sequence ID" value="NLR24310.1"/>
    <property type="molecule type" value="Genomic_DNA"/>
</dbReference>
<evidence type="ECO:0008006" key="6">
    <source>
        <dbReference type="Google" id="ProtNLM"/>
    </source>
</evidence>
<sequence>MFRIILLAALMFTSNLVIASQKVNPFPSLSCSNKVHIRVVDLVYCVDSTTLSKINFLGLSNQTVVVTSQDQNELAIALNPPEISLGDMHKKLNMSVNEFFHALYHSDPKVKNIAKLRSAFDIDENNPMNVYQNGDIFAFVVIGENQDYDRVYINRKGSDVIYQISGEFNQSQLNRILSSLILDL</sequence>
<name>A0A8I2H936_9GAMM</name>
<evidence type="ECO:0000313" key="5">
    <source>
        <dbReference type="Proteomes" id="UP001304419"/>
    </source>
</evidence>
<keyword evidence="5" id="KW-1185">Reference proteome</keyword>
<dbReference type="RefSeq" id="WP_193522620.1">
    <property type="nucleotide sequence ID" value="NZ_CBCSDF010000030.1"/>
</dbReference>
<dbReference type="Proteomes" id="UP001304419">
    <property type="component" value="Chromosome 1"/>
</dbReference>
<proteinExistence type="predicted"/>
<feature type="chain" id="PRO_5034654273" description="Chalcone isomerase domain-containing protein" evidence="1">
    <location>
        <begin position="20"/>
        <end position="184"/>
    </location>
</feature>
<accession>A0A8I2H936</accession>
<evidence type="ECO:0000256" key="1">
    <source>
        <dbReference type="SAM" id="SignalP"/>
    </source>
</evidence>
<protein>
    <recommendedName>
        <fullName evidence="6">Chalcone isomerase domain-containing protein</fullName>
    </recommendedName>
</protein>
<evidence type="ECO:0000313" key="2">
    <source>
        <dbReference type="EMBL" id="NLR24310.1"/>
    </source>
</evidence>
<dbReference type="EMBL" id="CP137578">
    <property type="protein sequence ID" value="WOX29396.1"/>
    <property type="molecule type" value="Genomic_DNA"/>
</dbReference>
<evidence type="ECO:0000313" key="4">
    <source>
        <dbReference type="Proteomes" id="UP000646877"/>
    </source>
</evidence>